<dbReference type="FunFam" id="1.20.1720.10:FF:000012">
    <property type="entry name" value="MFS toxin efflux pump (AflT)"/>
    <property type="match status" value="1"/>
</dbReference>
<dbReference type="Proteomes" id="UP000018001">
    <property type="component" value="Unassembled WGS sequence"/>
</dbReference>
<dbReference type="CDD" id="cd17502">
    <property type="entry name" value="MFS_Azr1_MDR_like"/>
    <property type="match status" value="1"/>
</dbReference>
<feature type="transmembrane region" description="Helical" evidence="10">
    <location>
        <begin position="175"/>
        <end position="193"/>
    </location>
</feature>
<accession>V5HZ29</accession>
<dbReference type="eggNOG" id="KOG0254">
    <property type="taxonomic scope" value="Eukaryota"/>
</dbReference>
<feature type="transmembrane region" description="Helical" evidence="10">
    <location>
        <begin position="397"/>
        <end position="422"/>
    </location>
</feature>
<dbReference type="GO" id="GO:0005886">
    <property type="term" value="C:plasma membrane"/>
    <property type="evidence" value="ECO:0007669"/>
    <property type="project" value="UniProtKB-SubCell"/>
</dbReference>
<dbReference type="InParanoid" id="V5HZ29"/>
<feature type="compositionally biased region" description="Acidic residues" evidence="9">
    <location>
        <begin position="36"/>
        <end position="47"/>
    </location>
</feature>
<gene>
    <name evidence="12" type="ORF">PVAR5_3922</name>
</gene>
<evidence type="ECO:0000256" key="2">
    <source>
        <dbReference type="ARBA" id="ARBA00007520"/>
    </source>
</evidence>
<evidence type="ECO:0000256" key="3">
    <source>
        <dbReference type="ARBA" id="ARBA00022448"/>
    </source>
</evidence>
<evidence type="ECO:0000256" key="9">
    <source>
        <dbReference type="SAM" id="MobiDB-lite"/>
    </source>
</evidence>
<evidence type="ECO:0000256" key="4">
    <source>
        <dbReference type="ARBA" id="ARBA00022475"/>
    </source>
</evidence>
<evidence type="ECO:0000256" key="5">
    <source>
        <dbReference type="ARBA" id="ARBA00022692"/>
    </source>
</evidence>
<feature type="region of interest" description="Disordered" evidence="9">
    <location>
        <begin position="1"/>
        <end position="130"/>
    </location>
</feature>
<evidence type="ECO:0000256" key="7">
    <source>
        <dbReference type="ARBA" id="ARBA00023136"/>
    </source>
</evidence>
<dbReference type="PANTHER" id="PTHR23501:SF49">
    <property type="entry name" value="MAJOR FACILITATOR SUPERFAMILY (MFS) PROFILE DOMAIN-CONTAINING PROTEIN"/>
    <property type="match status" value="1"/>
</dbReference>
<dbReference type="FunCoup" id="V5HZ29">
    <property type="interactions" value="61"/>
</dbReference>
<feature type="transmembrane region" description="Helical" evidence="10">
    <location>
        <begin position="263"/>
        <end position="289"/>
    </location>
</feature>
<evidence type="ECO:0000256" key="1">
    <source>
        <dbReference type="ARBA" id="ARBA00004651"/>
    </source>
</evidence>
<dbReference type="InterPro" id="IPR011701">
    <property type="entry name" value="MFS"/>
</dbReference>
<feature type="transmembrane region" description="Helical" evidence="10">
    <location>
        <begin position="470"/>
        <end position="490"/>
    </location>
</feature>
<feature type="transmembrane region" description="Helical" evidence="10">
    <location>
        <begin position="365"/>
        <end position="385"/>
    </location>
</feature>
<dbReference type="PRINTS" id="PR01036">
    <property type="entry name" value="TCRTETB"/>
</dbReference>
<dbReference type="FunFam" id="1.20.1250.20:FF:000489">
    <property type="entry name" value="MFS general substrate transporter"/>
    <property type="match status" value="1"/>
</dbReference>
<feature type="transmembrane region" description="Helical" evidence="10">
    <location>
        <begin position="442"/>
        <end position="463"/>
    </location>
</feature>
<feature type="compositionally biased region" description="Basic and acidic residues" evidence="9">
    <location>
        <begin position="99"/>
        <end position="129"/>
    </location>
</feature>
<keyword evidence="13" id="KW-1185">Reference proteome</keyword>
<feature type="region of interest" description="Disordered" evidence="9">
    <location>
        <begin position="630"/>
        <end position="665"/>
    </location>
</feature>
<dbReference type="AlphaFoldDB" id="V5HZ29"/>
<keyword evidence="6 10" id="KW-1133">Transmembrane helix</keyword>
<dbReference type="EMBL" id="BAUL01000120">
    <property type="protein sequence ID" value="GAD95280.1"/>
    <property type="molecule type" value="Genomic_DNA"/>
</dbReference>
<proteinExistence type="inferred from homology"/>
<protein>
    <recommendedName>
        <fullName evidence="11">Major facilitator superfamily (MFS) profile domain-containing protein</fullName>
    </recommendedName>
</protein>
<dbReference type="Pfam" id="PF07690">
    <property type="entry name" value="MFS_1"/>
    <property type="match status" value="1"/>
</dbReference>
<keyword evidence="5 10" id="KW-0812">Transmembrane</keyword>
<dbReference type="SUPFAM" id="SSF103473">
    <property type="entry name" value="MFS general substrate transporter"/>
    <property type="match status" value="1"/>
</dbReference>
<comment type="caution">
    <text evidence="12">The sequence shown here is derived from an EMBL/GenBank/DDBJ whole genome shotgun (WGS) entry which is preliminary data.</text>
</comment>
<evidence type="ECO:0000256" key="10">
    <source>
        <dbReference type="SAM" id="Phobius"/>
    </source>
</evidence>
<feature type="transmembrane region" description="Helical" evidence="10">
    <location>
        <begin position="496"/>
        <end position="517"/>
    </location>
</feature>
<feature type="transmembrane region" description="Helical" evidence="10">
    <location>
        <begin position="295"/>
        <end position="313"/>
    </location>
</feature>
<feature type="transmembrane region" description="Helical" evidence="10">
    <location>
        <begin position="601"/>
        <end position="623"/>
    </location>
</feature>
<evidence type="ECO:0000313" key="12">
    <source>
        <dbReference type="EMBL" id="GAD95280.1"/>
    </source>
</evidence>
<evidence type="ECO:0000256" key="6">
    <source>
        <dbReference type="ARBA" id="ARBA00022989"/>
    </source>
</evidence>
<evidence type="ECO:0000256" key="8">
    <source>
        <dbReference type="ARBA" id="ARBA00023180"/>
    </source>
</evidence>
<feature type="domain" description="Major facilitator superfamily (MFS) profile" evidence="11">
    <location>
        <begin position="140"/>
        <end position="626"/>
    </location>
</feature>
<keyword evidence="4" id="KW-1003">Cell membrane</keyword>
<comment type="subcellular location">
    <subcellularLocation>
        <location evidence="1">Cell membrane</location>
        <topology evidence="1">Multi-pass membrane protein</topology>
    </subcellularLocation>
</comment>
<name>V5HZ29_BYSSN</name>
<dbReference type="HOGENOM" id="CLU_000960_22_1_1"/>
<feature type="transmembrane region" description="Helical" evidence="10">
    <location>
        <begin position="230"/>
        <end position="251"/>
    </location>
</feature>
<keyword evidence="3" id="KW-0813">Transport</keyword>
<dbReference type="Gene3D" id="1.20.1250.20">
    <property type="entry name" value="MFS general substrate transporter like domains"/>
    <property type="match status" value="2"/>
</dbReference>
<dbReference type="InterPro" id="IPR020846">
    <property type="entry name" value="MFS_dom"/>
</dbReference>
<dbReference type="PANTHER" id="PTHR23501">
    <property type="entry name" value="MAJOR FACILITATOR SUPERFAMILY"/>
    <property type="match status" value="1"/>
</dbReference>
<keyword evidence="7 10" id="KW-0472">Membrane</keyword>
<feature type="compositionally biased region" description="Basic and acidic residues" evidence="9">
    <location>
        <begin position="69"/>
        <end position="84"/>
    </location>
</feature>
<feature type="transmembrane region" description="Helical" evidence="10">
    <location>
        <begin position="334"/>
        <end position="353"/>
    </location>
</feature>
<comment type="similarity">
    <text evidence="2">Belongs to the major facilitator superfamily. TCR/Tet family.</text>
</comment>
<keyword evidence="8" id="KW-0325">Glycoprotein</keyword>
<dbReference type="FunFam" id="1.20.1250.20:FF:000196">
    <property type="entry name" value="MFS toxin efflux pump (AflT)"/>
    <property type="match status" value="1"/>
</dbReference>
<reference evidence="13" key="1">
    <citation type="journal article" date="2014" name="Genome Announc.">
        <title>Draft genome sequence of the formaldehyde-resistant fungus Byssochlamys spectabilis No. 5 (anamorph Paecilomyces variotii No. 5) (NBRC109023).</title>
        <authorList>
            <person name="Oka T."/>
            <person name="Ekino K."/>
            <person name="Fukuda K."/>
            <person name="Nomura Y."/>
        </authorList>
    </citation>
    <scope>NUCLEOTIDE SEQUENCE [LARGE SCALE GENOMIC DNA]</scope>
    <source>
        <strain evidence="13">No. 5 / NBRC 109023</strain>
    </source>
</reference>
<evidence type="ECO:0000313" key="13">
    <source>
        <dbReference type="Proteomes" id="UP000018001"/>
    </source>
</evidence>
<feature type="transmembrane region" description="Helical" evidence="10">
    <location>
        <begin position="529"/>
        <end position="548"/>
    </location>
</feature>
<dbReference type="GO" id="GO:0022857">
    <property type="term" value="F:transmembrane transporter activity"/>
    <property type="evidence" value="ECO:0007669"/>
    <property type="project" value="InterPro"/>
</dbReference>
<evidence type="ECO:0000259" key="11">
    <source>
        <dbReference type="PROSITE" id="PS50850"/>
    </source>
</evidence>
<dbReference type="InterPro" id="IPR036259">
    <property type="entry name" value="MFS_trans_sf"/>
</dbReference>
<feature type="transmembrane region" description="Helical" evidence="10">
    <location>
        <begin position="135"/>
        <end position="153"/>
    </location>
</feature>
<organism evidence="12 13">
    <name type="scientific">Byssochlamys spectabilis (strain No. 5 / NBRC 109023)</name>
    <name type="common">Paecilomyces variotii</name>
    <dbReference type="NCBI Taxonomy" id="1356009"/>
    <lineage>
        <taxon>Eukaryota</taxon>
        <taxon>Fungi</taxon>
        <taxon>Dikarya</taxon>
        <taxon>Ascomycota</taxon>
        <taxon>Pezizomycotina</taxon>
        <taxon>Eurotiomycetes</taxon>
        <taxon>Eurotiomycetidae</taxon>
        <taxon>Eurotiales</taxon>
        <taxon>Thermoascaceae</taxon>
        <taxon>Paecilomyces</taxon>
    </lineage>
</organism>
<dbReference type="OrthoDB" id="10021397at2759"/>
<sequence>MVAGGADTSAGRILDDKQVSQSPEYLTPVEEHSEYEWEEGQFDDAPTEIENASKRDSVLDPVTPNLDGPSRRDSKIDDQVKEEVNNSSSSSPTLMPVASEERRESAGNSDLERGVSPHESEEADKKQQEEYPGPLALGLITIGICLSVFLVSLDRTIVTTAIPKITNDFHSTNSVGWYGSAYLLAACALQPTYGRIYTLFDIKWTFLQSVVLFELGSLICAVSPNSPTLIVGRAIAGWGSAGILTGSFIVVAHSVPLEKRPLYTAAVGMMFGIGAAVGPLLGGVFTGLVTWRWCFYFNLPVGGVTVGAILLFFKSTRRPSQKAPWWRRILQLDLVGNVLLLGTFVMLFLALQYSDEGIPWSNPRIIGLLTGFGVSLVLFLGWQWYMQDRALMVPSILLQRSVLSSCASAFCIYATMLMHAYFLPIWFQAIKGASATSSGVDMLAYTLANAIIGIITGVVVTVTGYFAPPAILGCAIATVGCGLLSTLQPHTSTAKWVGYEILASAGLGMAVQQGFIAVQRVLRIDQVPIATAAVTCFQSLGGAVFVSVGNTILNGEMIKAAQSNKLPGVDIAKVIAAGATRFRDTVPARALPALIGIYNEAIQKVLIACIATAGAAFVSTLFLEWKSVKREKQEKTINESTSEDESPEPPRTDPMQGQNGAEREA</sequence>
<dbReference type="PROSITE" id="PS50850">
    <property type="entry name" value="MFS"/>
    <property type="match status" value="1"/>
</dbReference>